<feature type="binding site" evidence="1">
    <location>
        <position position="19"/>
    </location>
    <ligand>
        <name>S-adenosyl-L-methionine</name>
        <dbReference type="ChEBI" id="CHEBI:59789"/>
    </ligand>
</feature>
<keyword evidence="3" id="KW-1185">Reference proteome</keyword>
<name>A0A5B8SUA2_9GAMM</name>
<sequence>MLAYQHAYHAGNFADVHKHLLLFATIDLLLRKDSAITFVDTHAGRGLYPLAAAQTQKLQEYQHGIAPLWRARESLAEHQPLLRDWLSALDEAQPGRRLETYPGSPWWLAKRLRAQDRLRLFELHPAEHEALAQQPLAPGIKRLREDGLQGLQRMLPVSTPRLGVLIDPSYEVKTDYTMVAETLIEAARKVRHAVLLIWYPLLPAGRHRQLLQQLKDSGLRKLWRSELTLAAPEHSSHGMYGSGMLVLNPPWGLSEDVTRAMQAIAPLLGEAASHRADWWVGE</sequence>
<reference evidence="2 3" key="1">
    <citation type="submission" date="2019-06" db="EMBL/GenBank/DDBJ databases">
        <title>Genome analyses of bacteria isolated from kimchi.</title>
        <authorList>
            <person name="Lee S."/>
            <person name="Ahn S."/>
            <person name="Roh S."/>
        </authorList>
    </citation>
    <scope>NUCLEOTIDE SEQUENCE [LARGE SCALE GENOMIC DNA]</scope>
    <source>
        <strain evidence="2 3">CBA4606</strain>
    </source>
</reference>
<keyword evidence="1" id="KW-0949">S-adenosyl-L-methionine</keyword>
<feature type="binding site" evidence="1">
    <location>
        <begin position="146"/>
        <end position="147"/>
    </location>
    <ligand>
        <name>S-adenosyl-L-methionine</name>
        <dbReference type="ChEBI" id="CHEBI:59789"/>
    </ligand>
</feature>
<feature type="binding site" evidence="1">
    <location>
        <position position="167"/>
    </location>
    <ligand>
        <name>S-adenosyl-L-methionine</name>
        <dbReference type="ChEBI" id="CHEBI:59789"/>
    </ligand>
</feature>
<dbReference type="KEGG" id="paur:FGL86_04235"/>
<dbReference type="Gene3D" id="3.40.50.150">
    <property type="entry name" value="Vaccinia Virus protein VP39"/>
    <property type="match status" value="1"/>
</dbReference>
<dbReference type="OrthoDB" id="9791274at2"/>
<protein>
    <recommendedName>
        <fullName evidence="1">Ribosomal RNA large subunit methyltransferase J</fullName>
        <ecNumber evidence="1">2.1.1.266</ecNumber>
    </recommendedName>
    <alternativeName>
        <fullName evidence="1">23S rRNA (adenine(2030)-N6)-methyltransferase</fullName>
    </alternativeName>
    <alternativeName>
        <fullName evidence="1">23S rRNA m6A2030 methyltransferase</fullName>
    </alternativeName>
</protein>
<organism evidence="2 3">
    <name type="scientific">Pistricoccus aurantiacus</name>
    <dbReference type="NCBI Taxonomy" id="1883414"/>
    <lineage>
        <taxon>Bacteria</taxon>
        <taxon>Pseudomonadati</taxon>
        <taxon>Pseudomonadota</taxon>
        <taxon>Gammaproteobacteria</taxon>
        <taxon>Oceanospirillales</taxon>
        <taxon>Halomonadaceae</taxon>
        <taxon>Pistricoccus</taxon>
    </lineage>
</organism>
<dbReference type="RefSeq" id="WP_147183426.1">
    <property type="nucleotide sequence ID" value="NZ_CP042382.1"/>
</dbReference>
<keyword evidence="1 2" id="KW-0489">Methyltransferase</keyword>
<keyword evidence="1" id="KW-0694">RNA-binding</keyword>
<keyword evidence="1 2" id="KW-0808">Transferase</keyword>
<dbReference type="SUPFAM" id="SSF53335">
    <property type="entry name" value="S-adenosyl-L-methionine-dependent methyltransferases"/>
    <property type="match status" value="1"/>
</dbReference>
<dbReference type="GO" id="GO:0005829">
    <property type="term" value="C:cytosol"/>
    <property type="evidence" value="ECO:0007669"/>
    <property type="project" value="TreeGrafter"/>
</dbReference>
<dbReference type="GO" id="GO:0036307">
    <property type="term" value="F:23S rRNA (adenine(2030)-N(6))-methyltransferase activity"/>
    <property type="evidence" value="ECO:0007669"/>
    <property type="project" value="UniProtKB-UniRule"/>
</dbReference>
<accession>A0A5B8SUA2</accession>
<dbReference type="HAMAP" id="MF_00934">
    <property type="entry name" value="23SrRNA_methyltr_J"/>
    <property type="match status" value="1"/>
</dbReference>
<feature type="binding site" evidence="1">
    <location>
        <position position="104"/>
    </location>
    <ligand>
        <name>S-adenosyl-L-methionine</name>
        <dbReference type="ChEBI" id="CHEBI:59789"/>
    </ligand>
</feature>
<dbReference type="EMBL" id="CP042382">
    <property type="protein sequence ID" value="QEA38360.1"/>
    <property type="molecule type" value="Genomic_DNA"/>
</dbReference>
<feature type="binding site" evidence="1">
    <location>
        <position position="42"/>
    </location>
    <ligand>
        <name>S-adenosyl-L-methionine</name>
        <dbReference type="ChEBI" id="CHEBI:59789"/>
    </ligand>
</feature>
<dbReference type="GO" id="GO:0070475">
    <property type="term" value="P:rRNA base methylation"/>
    <property type="evidence" value="ECO:0007669"/>
    <property type="project" value="UniProtKB-UniRule"/>
</dbReference>
<dbReference type="GO" id="GO:0003723">
    <property type="term" value="F:RNA binding"/>
    <property type="evidence" value="ECO:0007669"/>
    <property type="project" value="UniProtKB-UniRule"/>
</dbReference>
<dbReference type="Pfam" id="PF04378">
    <property type="entry name" value="RsmJ"/>
    <property type="match status" value="1"/>
</dbReference>
<feature type="site" description="Interaction with substrate rRNA" evidence="1">
    <location>
        <position position="4"/>
    </location>
</feature>
<dbReference type="PANTHER" id="PTHR37426:SF1">
    <property type="entry name" value="RIBOSOMAL RNA LARGE SUBUNIT METHYLTRANSFERASE J"/>
    <property type="match status" value="1"/>
</dbReference>
<dbReference type="Proteomes" id="UP000321272">
    <property type="component" value="Chromosome"/>
</dbReference>
<dbReference type="EC" id="2.1.1.266" evidence="1"/>
<evidence type="ECO:0000313" key="2">
    <source>
        <dbReference type="EMBL" id="QEA38360.1"/>
    </source>
</evidence>
<feature type="active site" description="Proton acceptor" evidence="1">
    <location>
        <position position="167"/>
    </location>
</feature>
<evidence type="ECO:0000256" key="1">
    <source>
        <dbReference type="HAMAP-Rule" id="MF_00934"/>
    </source>
</evidence>
<dbReference type="InterPro" id="IPR029063">
    <property type="entry name" value="SAM-dependent_MTases_sf"/>
</dbReference>
<proteinExistence type="inferred from homology"/>
<gene>
    <name evidence="1" type="primary">rlmJ</name>
    <name evidence="2" type="ORF">FGL86_04235</name>
</gene>
<comment type="subunit">
    <text evidence="1">Monomer.</text>
</comment>
<keyword evidence="1" id="KW-0698">rRNA processing</keyword>
<dbReference type="InterPro" id="IPR007473">
    <property type="entry name" value="RlmJ"/>
</dbReference>
<feature type="binding site" evidence="1">
    <location>
        <position position="122"/>
    </location>
    <ligand>
        <name>S-adenosyl-L-methionine</name>
        <dbReference type="ChEBI" id="CHEBI:59789"/>
    </ligand>
</feature>
<comment type="catalytic activity">
    <reaction evidence="1">
        <text>adenosine(2030) in 23S rRNA + S-adenosyl-L-methionine = N(6)-methyladenosine(2030) in 23S rRNA + S-adenosyl-L-homocysteine + H(+)</text>
        <dbReference type="Rhea" id="RHEA:43736"/>
        <dbReference type="Rhea" id="RHEA-COMP:10668"/>
        <dbReference type="Rhea" id="RHEA-COMP:10669"/>
        <dbReference type="ChEBI" id="CHEBI:15378"/>
        <dbReference type="ChEBI" id="CHEBI:57856"/>
        <dbReference type="ChEBI" id="CHEBI:59789"/>
        <dbReference type="ChEBI" id="CHEBI:74411"/>
        <dbReference type="ChEBI" id="CHEBI:74449"/>
        <dbReference type="EC" id="2.1.1.266"/>
    </reaction>
</comment>
<dbReference type="AlphaFoldDB" id="A0A5B8SUA2"/>
<comment type="similarity">
    <text evidence="1">Belongs to the RlmJ family.</text>
</comment>
<evidence type="ECO:0000313" key="3">
    <source>
        <dbReference type="Proteomes" id="UP000321272"/>
    </source>
</evidence>
<dbReference type="PANTHER" id="PTHR37426">
    <property type="entry name" value="RIBOSOMAL RNA LARGE SUBUNIT METHYLTRANSFERASE J"/>
    <property type="match status" value="1"/>
</dbReference>
<comment type="function">
    <text evidence="1">Specifically methylates the adenine in position 2030 of 23S rRNA.</text>
</comment>